<gene>
    <name evidence="1" type="ordered locus">PUV_00770</name>
</gene>
<proteinExistence type="predicted"/>
<dbReference type="KEGG" id="puv:PUV_00770"/>
<sequence length="92" mass="10547">MISISLQTPACIDAFKKVARSIKINPENHLYLELSDSVHASGDKKTAWVLPRLENSLRIFTKINNLTLKRLKVYKNLLQSSQKVLVQQKKKD</sequence>
<organism evidence="1 2">
    <name type="scientific">Parachlamydia acanthamoebae (strain UV7)</name>
    <dbReference type="NCBI Taxonomy" id="765952"/>
    <lineage>
        <taxon>Bacteria</taxon>
        <taxon>Pseudomonadati</taxon>
        <taxon>Chlamydiota</taxon>
        <taxon>Chlamydiia</taxon>
        <taxon>Parachlamydiales</taxon>
        <taxon>Parachlamydiaceae</taxon>
        <taxon>Parachlamydia</taxon>
    </lineage>
</organism>
<dbReference type="STRING" id="765952.PUV_00770"/>
<dbReference type="Proteomes" id="UP000000495">
    <property type="component" value="Chromosome"/>
</dbReference>
<dbReference type="RefSeq" id="WP_013924116.1">
    <property type="nucleotide sequence ID" value="NC_015702.1"/>
</dbReference>
<reference key="1">
    <citation type="journal article" date="2011" name="Mol. Biol. Evol.">
        <title>Unity in variety -- the pan-genome of the Chlamydiae.</title>
        <authorList>
            <person name="Collingro A."/>
            <person name="Tischler P."/>
            <person name="Weinmaier T."/>
            <person name="Penz T."/>
            <person name="Heinz E."/>
            <person name="Brunham R.C."/>
            <person name="Read T.D."/>
            <person name="Bavoil P.M."/>
            <person name="Sachse K."/>
            <person name="Kahane S."/>
            <person name="Friedman M.G."/>
            <person name="Rattei T."/>
            <person name="Myers G.S.A."/>
            <person name="Horn M."/>
        </authorList>
    </citation>
    <scope>NUCLEOTIDE SEQUENCE</scope>
    <source>
        <strain>UV7</strain>
    </source>
</reference>
<dbReference type="AlphaFoldDB" id="F8KUW2"/>
<evidence type="ECO:0000313" key="1">
    <source>
        <dbReference type="EMBL" id="CCB85027.1"/>
    </source>
</evidence>
<protein>
    <submittedName>
        <fullName evidence="1">Uncharacterized protein</fullName>
    </submittedName>
</protein>
<accession>F8KUW2</accession>
<dbReference type="EMBL" id="FR872580">
    <property type="protein sequence ID" value="CCB85027.1"/>
    <property type="molecule type" value="Genomic_DNA"/>
</dbReference>
<name>F8KUW2_PARAV</name>
<reference evidence="1 2" key="2">
    <citation type="journal article" date="2011" name="Mol. Biol. Evol.">
        <title>Unity in variety--the pan-genome of the Chlamydiae.</title>
        <authorList>
            <person name="Collingro A."/>
            <person name="Tischler P."/>
            <person name="Weinmaier T."/>
            <person name="Penz T."/>
            <person name="Heinz E."/>
            <person name="Brunham R.C."/>
            <person name="Read T.D."/>
            <person name="Bavoil P.M."/>
            <person name="Sachse K."/>
            <person name="Kahane S."/>
            <person name="Friedman M.G."/>
            <person name="Rattei T."/>
            <person name="Myers G.S."/>
            <person name="Horn M."/>
        </authorList>
    </citation>
    <scope>NUCLEOTIDE SEQUENCE [LARGE SCALE GENOMIC DNA]</scope>
    <source>
        <strain evidence="2">UV7</strain>
    </source>
</reference>
<dbReference type="HOGENOM" id="CLU_2410565_0_0_0"/>
<evidence type="ECO:0000313" key="2">
    <source>
        <dbReference type="Proteomes" id="UP000000495"/>
    </source>
</evidence>
<keyword evidence="2" id="KW-1185">Reference proteome</keyword>